<dbReference type="Proteomes" id="UP000651728">
    <property type="component" value="Unassembled WGS sequence"/>
</dbReference>
<sequence>MGRIGDDKVEDALAELARRNPEEAGQARAAFDSLTFGEGVETVTLYGLQYWLWYLLPTKWWTELAEHQRLAVALGALFDLLEMPRYAAVCVSETTMQVLTAWHQGRDAGFKALEKAMNASGVQPPDVEEVLTWGRVMGIQENDAFQATAAHLEMAIAAGEFAPGARGWRADAERIAGEFLTSCWAAGEQSHLERIHAERMECWATPRGAARARLTKMITSRIMSPAPVPEDAEARLAPVRWLLTLAATDGGIPLTANHTLARAVVAEGCHRFDWLTSTGRPRSESDIPEAWTLREFVRQLGAVRRSKRTLVLTPAGKRLAGADTAALWSAVTAALIPSDPAEGAAAEAVMMLHLAEAPHGHFEQRAVVAEAMAGEGWHDPASGTPISVESVGWLMGAIHRRLDLLGLLHRQRSLDDPGDRLTDAGRAAAQAALRARALRPRTDVGSG</sequence>
<dbReference type="EMBL" id="BOOB01000019">
    <property type="protein sequence ID" value="GIH32907.1"/>
    <property type="molecule type" value="Genomic_DNA"/>
</dbReference>
<keyword evidence="2" id="KW-1185">Reference proteome</keyword>
<comment type="caution">
    <text evidence="1">The sequence shown here is derived from an EMBL/GenBank/DDBJ whole genome shotgun (WGS) entry which is preliminary data.</text>
</comment>
<protein>
    <submittedName>
        <fullName evidence="1">Uncharacterized protein</fullName>
    </submittedName>
</protein>
<evidence type="ECO:0000313" key="2">
    <source>
        <dbReference type="Proteomes" id="UP000651728"/>
    </source>
</evidence>
<accession>A0ABQ4FDK8</accession>
<gene>
    <name evidence="1" type="ORF">Mam01_30710</name>
</gene>
<organism evidence="1 2">
    <name type="scientific">Microbispora amethystogenes</name>
    <dbReference type="NCBI Taxonomy" id="1427754"/>
    <lineage>
        <taxon>Bacteria</taxon>
        <taxon>Bacillati</taxon>
        <taxon>Actinomycetota</taxon>
        <taxon>Actinomycetes</taxon>
        <taxon>Streptosporangiales</taxon>
        <taxon>Streptosporangiaceae</taxon>
        <taxon>Microbispora</taxon>
    </lineage>
</organism>
<dbReference type="RefSeq" id="WP_204285971.1">
    <property type="nucleotide sequence ID" value="NZ_BAABEJ010000011.1"/>
</dbReference>
<name>A0ABQ4FDK8_9ACTN</name>
<proteinExistence type="predicted"/>
<reference evidence="1 2" key="1">
    <citation type="submission" date="2021-01" db="EMBL/GenBank/DDBJ databases">
        <title>Whole genome shotgun sequence of Microbispora amethystogenes NBRC 101907.</title>
        <authorList>
            <person name="Komaki H."/>
            <person name="Tamura T."/>
        </authorList>
    </citation>
    <scope>NUCLEOTIDE SEQUENCE [LARGE SCALE GENOMIC DNA]</scope>
    <source>
        <strain evidence="1 2">NBRC 101907</strain>
    </source>
</reference>
<evidence type="ECO:0000313" key="1">
    <source>
        <dbReference type="EMBL" id="GIH32907.1"/>
    </source>
</evidence>